<organism evidence="1 2">
    <name type="scientific">Amborella trichopoda</name>
    <dbReference type="NCBI Taxonomy" id="13333"/>
    <lineage>
        <taxon>Eukaryota</taxon>
        <taxon>Viridiplantae</taxon>
        <taxon>Streptophyta</taxon>
        <taxon>Embryophyta</taxon>
        <taxon>Tracheophyta</taxon>
        <taxon>Spermatophyta</taxon>
        <taxon>Magnoliopsida</taxon>
        <taxon>Amborellales</taxon>
        <taxon>Amborellaceae</taxon>
        <taxon>Amborella</taxon>
    </lineage>
</organism>
<dbReference type="Gramene" id="ERN06318">
    <property type="protein sequence ID" value="ERN06318"/>
    <property type="gene ID" value="AMTR_s00016p00233010"/>
</dbReference>
<dbReference type="Proteomes" id="UP000017836">
    <property type="component" value="Unassembled WGS sequence"/>
</dbReference>
<accession>W1PEE0</accession>
<dbReference type="HOGENOM" id="CLU_2336410_0_0_1"/>
<name>W1PEE0_AMBTC</name>
<gene>
    <name evidence="1" type="ORF">AMTR_s00016p00233010</name>
</gene>
<reference evidence="2" key="1">
    <citation type="journal article" date="2013" name="Science">
        <title>The Amborella genome and the evolution of flowering plants.</title>
        <authorList>
            <consortium name="Amborella Genome Project"/>
        </authorList>
    </citation>
    <scope>NUCLEOTIDE SEQUENCE [LARGE SCALE GENOMIC DNA]</scope>
</reference>
<dbReference type="AlphaFoldDB" id="W1PEE0"/>
<keyword evidence="2" id="KW-1185">Reference proteome</keyword>
<dbReference type="EMBL" id="KI393908">
    <property type="protein sequence ID" value="ERN06318.1"/>
    <property type="molecule type" value="Genomic_DNA"/>
</dbReference>
<sequence length="98" mass="10984">MGLVRLGFFFTVKYCRGPRKRDRAFLSGLFHGKSCRGPGINTTYRKKVSHVASSRLKVAEVTSTEHWPVRLMQTRVAVVGFRTLACGQAGGKPLLLRY</sequence>
<evidence type="ECO:0000313" key="1">
    <source>
        <dbReference type="EMBL" id="ERN06318.1"/>
    </source>
</evidence>
<protein>
    <submittedName>
        <fullName evidence="1">Uncharacterized protein</fullName>
    </submittedName>
</protein>
<evidence type="ECO:0000313" key="2">
    <source>
        <dbReference type="Proteomes" id="UP000017836"/>
    </source>
</evidence>
<proteinExistence type="predicted"/>